<reference evidence="1 2" key="1">
    <citation type="submission" date="2021-08" db="EMBL/GenBank/DDBJ databases">
        <title>Draft Genome Sequence of Phanerochaete sordida strain YK-624.</title>
        <authorList>
            <person name="Mori T."/>
            <person name="Dohra H."/>
            <person name="Suzuki T."/>
            <person name="Kawagishi H."/>
            <person name="Hirai H."/>
        </authorList>
    </citation>
    <scope>NUCLEOTIDE SEQUENCE [LARGE SCALE GENOMIC DNA]</scope>
    <source>
        <strain evidence="1 2">YK-624</strain>
    </source>
</reference>
<gene>
    <name evidence="1" type="ORF">PsYK624_034690</name>
</gene>
<organism evidence="1 2">
    <name type="scientific">Phanerochaete sordida</name>
    <dbReference type="NCBI Taxonomy" id="48140"/>
    <lineage>
        <taxon>Eukaryota</taxon>
        <taxon>Fungi</taxon>
        <taxon>Dikarya</taxon>
        <taxon>Basidiomycota</taxon>
        <taxon>Agaricomycotina</taxon>
        <taxon>Agaricomycetes</taxon>
        <taxon>Polyporales</taxon>
        <taxon>Phanerochaetaceae</taxon>
        <taxon>Phanerochaete</taxon>
    </lineage>
</organism>
<sequence length="99" mass="10989">MEQNVTVFFIADGVVIRTWIDDDLIAALNLLHNAAASSKPFKYLIIDYDAAANQTKDLKDTKRDHDGVVQLLKKTKWQTVYPLDSELNGPASMIVIAGV</sequence>
<comment type="caution">
    <text evidence="1">The sequence shown here is derived from an EMBL/GenBank/DDBJ whole genome shotgun (WGS) entry which is preliminary data.</text>
</comment>
<dbReference type="Proteomes" id="UP000703269">
    <property type="component" value="Unassembled WGS sequence"/>
</dbReference>
<dbReference type="AlphaFoldDB" id="A0A9P3L9L0"/>
<name>A0A9P3L9L0_9APHY</name>
<keyword evidence="2" id="KW-1185">Reference proteome</keyword>
<protein>
    <submittedName>
        <fullName evidence="1">Uncharacterized protein</fullName>
    </submittedName>
</protein>
<proteinExistence type="predicted"/>
<evidence type="ECO:0000313" key="2">
    <source>
        <dbReference type="Proteomes" id="UP000703269"/>
    </source>
</evidence>
<evidence type="ECO:0000313" key="1">
    <source>
        <dbReference type="EMBL" id="GJE87386.1"/>
    </source>
</evidence>
<dbReference type="EMBL" id="BPQB01000006">
    <property type="protein sequence ID" value="GJE87386.1"/>
    <property type="molecule type" value="Genomic_DNA"/>
</dbReference>
<accession>A0A9P3L9L0</accession>